<organism evidence="8 9">
    <name type="scientific">Noviherbaspirillum suwonense</name>
    <dbReference type="NCBI Taxonomy" id="1224511"/>
    <lineage>
        <taxon>Bacteria</taxon>
        <taxon>Pseudomonadati</taxon>
        <taxon>Pseudomonadota</taxon>
        <taxon>Betaproteobacteria</taxon>
        <taxon>Burkholderiales</taxon>
        <taxon>Oxalobacteraceae</taxon>
        <taxon>Noviherbaspirillum</taxon>
    </lineage>
</organism>
<evidence type="ECO:0000256" key="5">
    <source>
        <dbReference type="ARBA" id="ARBA00022989"/>
    </source>
</evidence>
<evidence type="ECO:0000256" key="1">
    <source>
        <dbReference type="ARBA" id="ARBA00004651"/>
    </source>
</evidence>
<keyword evidence="6 7" id="KW-0472">Membrane</keyword>
<protein>
    <submittedName>
        <fullName evidence="8">Chromate transporter</fullName>
    </submittedName>
</protein>
<evidence type="ECO:0000256" key="7">
    <source>
        <dbReference type="SAM" id="Phobius"/>
    </source>
</evidence>
<feature type="transmembrane region" description="Helical" evidence="7">
    <location>
        <begin position="86"/>
        <end position="110"/>
    </location>
</feature>
<name>A0ABY1QFI5_9BURK</name>
<dbReference type="Proteomes" id="UP001158049">
    <property type="component" value="Unassembled WGS sequence"/>
</dbReference>
<comment type="caution">
    <text evidence="8">The sequence shown here is derived from an EMBL/GenBank/DDBJ whole genome shotgun (WGS) entry which is preliminary data.</text>
</comment>
<evidence type="ECO:0000256" key="3">
    <source>
        <dbReference type="ARBA" id="ARBA00022475"/>
    </source>
</evidence>
<feature type="transmembrane region" description="Helical" evidence="7">
    <location>
        <begin position="298"/>
        <end position="318"/>
    </location>
</feature>
<feature type="transmembrane region" description="Helical" evidence="7">
    <location>
        <begin position="330"/>
        <end position="355"/>
    </location>
</feature>
<proteinExistence type="inferred from homology"/>
<dbReference type="RefSeq" id="WP_283443709.1">
    <property type="nucleotide sequence ID" value="NZ_FXUL01000015.1"/>
</dbReference>
<feature type="transmembrane region" description="Helical" evidence="7">
    <location>
        <begin position="375"/>
        <end position="396"/>
    </location>
</feature>
<dbReference type="PANTHER" id="PTHR33567:SF3">
    <property type="entry name" value="CHROMATE ION TRANSPORTER (EUROFUNG)"/>
    <property type="match status" value="1"/>
</dbReference>
<feature type="transmembrane region" description="Helical" evidence="7">
    <location>
        <begin position="16"/>
        <end position="36"/>
    </location>
</feature>
<comment type="similarity">
    <text evidence="2">Belongs to the chromate ion transporter (CHR) (TC 2.A.51) family.</text>
</comment>
<dbReference type="InterPro" id="IPR003370">
    <property type="entry name" value="Chromate_transpt"/>
</dbReference>
<evidence type="ECO:0000256" key="2">
    <source>
        <dbReference type="ARBA" id="ARBA00005262"/>
    </source>
</evidence>
<feature type="transmembrane region" description="Helical" evidence="7">
    <location>
        <begin position="427"/>
        <end position="444"/>
    </location>
</feature>
<keyword evidence="9" id="KW-1185">Reference proteome</keyword>
<dbReference type="NCBIfam" id="TIGR00937">
    <property type="entry name" value="2A51"/>
    <property type="match status" value="1"/>
</dbReference>
<dbReference type="PANTHER" id="PTHR33567">
    <property type="entry name" value="CHROMATE ION TRANSPORTER (EUROFUNG)"/>
    <property type="match status" value="1"/>
</dbReference>
<feature type="transmembrane region" description="Helical" evidence="7">
    <location>
        <begin position="148"/>
        <end position="179"/>
    </location>
</feature>
<dbReference type="Pfam" id="PF02417">
    <property type="entry name" value="Chromate_transp"/>
    <property type="match status" value="2"/>
</dbReference>
<evidence type="ECO:0000256" key="6">
    <source>
        <dbReference type="ARBA" id="ARBA00023136"/>
    </source>
</evidence>
<evidence type="ECO:0000313" key="9">
    <source>
        <dbReference type="Proteomes" id="UP001158049"/>
    </source>
</evidence>
<comment type="subcellular location">
    <subcellularLocation>
        <location evidence="1">Cell membrane</location>
        <topology evidence="1">Multi-pass membrane protein</topology>
    </subcellularLocation>
</comment>
<keyword evidence="3" id="KW-1003">Cell membrane</keyword>
<feature type="transmembrane region" description="Helical" evidence="7">
    <location>
        <begin position="258"/>
        <end position="278"/>
    </location>
</feature>
<accession>A0ABY1QFI5</accession>
<evidence type="ECO:0000256" key="4">
    <source>
        <dbReference type="ARBA" id="ARBA00022692"/>
    </source>
</evidence>
<feature type="transmembrane region" description="Helical" evidence="7">
    <location>
        <begin position="116"/>
        <end position="136"/>
    </location>
</feature>
<dbReference type="PIRSF" id="PIRSF004810">
    <property type="entry name" value="ChrA"/>
    <property type="match status" value="1"/>
</dbReference>
<sequence length="447" mass="47122">MTDTAPPRQVTFAQALAYWLKLGFISFGGPAGQIAMMHAELVERRRWISEQRFLHALNYCMLLPGPEATQLAVYIGWLMHRTVGGVLAGALFVLPSLGILILLSWIYLAWGALPVVAALLYGIKPAVVAIVLAAAWRLGSRSLRNGWLIAIAVAALLAIAVLRLPFPAIVLGAALAGVIGGRLLPDKFRPGGAHGAAALASYGPAIIDDATPTPAHARFSWRRLAAALGVGIVLGLAVWIALALLYGRGSPLAQMGWFFTKAAMLTFGGAYAVLPYVYQGGVETYQWLSATQMIDGLALGETTPGPLIMIVAFVGFVGGWTKMLFGPDHLLLAGATAACVTAFFTFLPSFIFILAGGPLVESTRGNIRLTAPLTAISAAVVGVVVSLALFFAWHVFRLAAPPAQWDWAAIGISAVASLALLRYKAGTIKLILACAAAGLVVSYLRQA</sequence>
<feature type="transmembrane region" description="Helical" evidence="7">
    <location>
        <begin position="224"/>
        <end position="246"/>
    </location>
</feature>
<dbReference type="EMBL" id="FXUL01000015">
    <property type="protein sequence ID" value="SMP69776.1"/>
    <property type="molecule type" value="Genomic_DNA"/>
</dbReference>
<gene>
    <name evidence="8" type="ORF">SAMN06295970_11593</name>
</gene>
<evidence type="ECO:0000313" key="8">
    <source>
        <dbReference type="EMBL" id="SMP69776.1"/>
    </source>
</evidence>
<dbReference type="InterPro" id="IPR014047">
    <property type="entry name" value="Chr_Tranpt_l_chain"/>
</dbReference>
<keyword evidence="4 7" id="KW-0812">Transmembrane</keyword>
<reference evidence="8 9" key="1">
    <citation type="submission" date="2017-05" db="EMBL/GenBank/DDBJ databases">
        <authorList>
            <person name="Varghese N."/>
            <person name="Submissions S."/>
        </authorList>
    </citation>
    <scope>NUCLEOTIDE SEQUENCE [LARGE SCALE GENOMIC DNA]</scope>
    <source>
        <strain evidence="8 9">DSM 26001</strain>
    </source>
</reference>
<keyword evidence="5 7" id="KW-1133">Transmembrane helix</keyword>